<accession>A0A0A8Y1P7</accession>
<reference evidence="1" key="1">
    <citation type="submission" date="2014-09" db="EMBL/GenBank/DDBJ databases">
        <authorList>
            <person name="Magalhaes I.L.F."/>
            <person name="Oliveira U."/>
            <person name="Santos F.R."/>
            <person name="Vidigal T.H.D.A."/>
            <person name="Brescovit A.D."/>
            <person name="Santos A.J."/>
        </authorList>
    </citation>
    <scope>NUCLEOTIDE SEQUENCE</scope>
    <source>
        <tissue evidence="1">Shoot tissue taken approximately 20 cm above the soil surface</tissue>
    </source>
</reference>
<dbReference type="EMBL" id="GBRH01277814">
    <property type="protein sequence ID" value="JAD20081.1"/>
    <property type="molecule type" value="Transcribed_RNA"/>
</dbReference>
<sequence>MPLPVHRHTQRQLILLRLRPRRRRRFTLHRLVKWAHQAVAAGHGHGRARR</sequence>
<reference evidence="1" key="2">
    <citation type="journal article" date="2015" name="Data Brief">
        <title>Shoot transcriptome of the giant reed, Arundo donax.</title>
        <authorList>
            <person name="Barrero R.A."/>
            <person name="Guerrero F.D."/>
            <person name="Moolhuijzen P."/>
            <person name="Goolsby J.A."/>
            <person name="Tidwell J."/>
            <person name="Bellgard S.E."/>
            <person name="Bellgard M.I."/>
        </authorList>
    </citation>
    <scope>NUCLEOTIDE SEQUENCE</scope>
    <source>
        <tissue evidence="1">Shoot tissue taken approximately 20 cm above the soil surface</tissue>
    </source>
</reference>
<dbReference type="AlphaFoldDB" id="A0A0A8Y1P7"/>
<protein>
    <submittedName>
        <fullName evidence="1">Uncharacterized protein</fullName>
    </submittedName>
</protein>
<proteinExistence type="predicted"/>
<name>A0A0A8Y1P7_ARUDO</name>
<evidence type="ECO:0000313" key="1">
    <source>
        <dbReference type="EMBL" id="JAD20081.1"/>
    </source>
</evidence>
<organism evidence="1">
    <name type="scientific">Arundo donax</name>
    <name type="common">Giant reed</name>
    <name type="synonym">Donax arundinaceus</name>
    <dbReference type="NCBI Taxonomy" id="35708"/>
    <lineage>
        <taxon>Eukaryota</taxon>
        <taxon>Viridiplantae</taxon>
        <taxon>Streptophyta</taxon>
        <taxon>Embryophyta</taxon>
        <taxon>Tracheophyta</taxon>
        <taxon>Spermatophyta</taxon>
        <taxon>Magnoliopsida</taxon>
        <taxon>Liliopsida</taxon>
        <taxon>Poales</taxon>
        <taxon>Poaceae</taxon>
        <taxon>PACMAD clade</taxon>
        <taxon>Arundinoideae</taxon>
        <taxon>Arundineae</taxon>
        <taxon>Arundo</taxon>
    </lineage>
</organism>